<dbReference type="GO" id="GO:0006450">
    <property type="term" value="P:regulation of translational fidelity"/>
    <property type="evidence" value="ECO:0007669"/>
    <property type="project" value="InterPro"/>
</dbReference>
<gene>
    <name evidence="1" type="primary">gatC</name>
    <name evidence="1" type="ORF">STURON_00111</name>
</gene>
<dbReference type="EMBL" id="CP012328">
    <property type="protein sequence ID" value="AKU79357.1"/>
    <property type="molecule type" value="Genomic_DNA"/>
</dbReference>
<dbReference type="GO" id="GO:0016740">
    <property type="term" value="F:transferase activity"/>
    <property type="evidence" value="ECO:0007669"/>
    <property type="project" value="UniProtKB-KW"/>
</dbReference>
<reference evidence="1 2" key="1">
    <citation type="journal article" date="2015" name="Genome Announc.">
        <title>Complete Genome Sequence of Spiroplasma turonicum Strain Tab4cT, a Parasite of a Horse Fly, Haematopota sp. (Diptera: Tabanidae).</title>
        <authorList>
            <person name="Davis R.E."/>
            <person name="Shao J."/>
            <person name="Zhao Y."/>
            <person name="Gasparich G.E."/>
            <person name="Gaynor B.J."/>
            <person name="Donofrio N."/>
        </authorList>
    </citation>
    <scope>NUCLEOTIDE SEQUENCE [LARGE SCALE GENOMIC DNA]</scope>
    <source>
        <strain evidence="1 2">Tab4c</strain>
    </source>
</reference>
<name>A0A0K1P610_9MOLU</name>
<proteinExistence type="predicted"/>
<dbReference type="InterPro" id="IPR036113">
    <property type="entry name" value="Asp/Glu-ADT_sf_sub_c"/>
</dbReference>
<evidence type="ECO:0000313" key="2">
    <source>
        <dbReference type="Proteomes" id="UP000067243"/>
    </source>
</evidence>
<organism evidence="1 2">
    <name type="scientific">Spiroplasma turonicum</name>
    <dbReference type="NCBI Taxonomy" id="216946"/>
    <lineage>
        <taxon>Bacteria</taxon>
        <taxon>Bacillati</taxon>
        <taxon>Mycoplasmatota</taxon>
        <taxon>Mollicutes</taxon>
        <taxon>Entomoplasmatales</taxon>
        <taxon>Spiroplasmataceae</taxon>
        <taxon>Spiroplasma</taxon>
    </lineage>
</organism>
<dbReference type="PATRIC" id="fig|216946.3.peg.109"/>
<keyword evidence="1" id="KW-0808">Transferase</keyword>
<sequence>MKINFDILKSLEDDVMLDLSDKELQDVLKVENDILNKFEKVLKINTDGIRQLHYCFDSLNIYLREDEITYSLDKKDVLSNAPEKDEDYIILKKVVK</sequence>
<dbReference type="SUPFAM" id="SSF141000">
    <property type="entry name" value="Glu-tRNAGln amidotransferase C subunit"/>
    <property type="match status" value="1"/>
</dbReference>
<evidence type="ECO:0000313" key="1">
    <source>
        <dbReference type="EMBL" id="AKU79357.1"/>
    </source>
</evidence>
<keyword evidence="2" id="KW-1185">Reference proteome</keyword>
<dbReference type="RefSeq" id="WP_075047966.1">
    <property type="nucleotide sequence ID" value="NZ_CP012328.1"/>
</dbReference>
<dbReference type="AlphaFoldDB" id="A0A0K1P610"/>
<dbReference type="KEGG" id="stur:STURON_00111"/>
<dbReference type="Proteomes" id="UP000067243">
    <property type="component" value="Chromosome"/>
</dbReference>
<dbReference type="OrthoDB" id="399009at2"/>
<accession>A0A0K1P610</accession>
<dbReference type="Pfam" id="PF02686">
    <property type="entry name" value="GatC"/>
    <property type="match status" value="1"/>
</dbReference>
<dbReference type="STRING" id="216946.STURO_v1c01090"/>
<dbReference type="InterPro" id="IPR003837">
    <property type="entry name" value="GatC"/>
</dbReference>
<protein>
    <submittedName>
        <fullName evidence="1">Glutamyl-tRNA(Gln) amidotransferase subunit C</fullName>
    </submittedName>
</protein>